<evidence type="ECO:0000313" key="3">
    <source>
        <dbReference type="Proteomes" id="UP000076761"/>
    </source>
</evidence>
<keyword evidence="3" id="KW-1185">Reference proteome</keyword>
<dbReference type="Proteomes" id="UP000076761">
    <property type="component" value="Unassembled WGS sequence"/>
</dbReference>
<reference evidence="2 3" key="1">
    <citation type="journal article" date="2016" name="Mol. Biol. Evol.">
        <title>Comparative Genomics of Early-Diverging Mushroom-Forming Fungi Provides Insights into the Origins of Lignocellulose Decay Capabilities.</title>
        <authorList>
            <person name="Nagy L.G."/>
            <person name="Riley R."/>
            <person name="Tritt A."/>
            <person name="Adam C."/>
            <person name="Daum C."/>
            <person name="Floudas D."/>
            <person name="Sun H."/>
            <person name="Yadav J.S."/>
            <person name="Pangilinan J."/>
            <person name="Larsson K.H."/>
            <person name="Matsuura K."/>
            <person name="Barry K."/>
            <person name="Labutti K."/>
            <person name="Kuo R."/>
            <person name="Ohm R.A."/>
            <person name="Bhattacharya S.S."/>
            <person name="Shirouzu T."/>
            <person name="Yoshinaga Y."/>
            <person name="Martin F.M."/>
            <person name="Grigoriev I.V."/>
            <person name="Hibbett D.S."/>
        </authorList>
    </citation>
    <scope>NUCLEOTIDE SEQUENCE [LARGE SCALE GENOMIC DNA]</scope>
    <source>
        <strain evidence="2 3">HHB14362 ss-1</strain>
    </source>
</reference>
<feature type="transmembrane region" description="Helical" evidence="1">
    <location>
        <begin position="69"/>
        <end position="93"/>
    </location>
</feature>
<keyword evidence="1" id="KW-0472">Membrane</keyword>
<proteinExistence type="predicted"/>
<evidence type="ECO:0000256" key="1">
    <source>
        <dbReference type="SAM" id="Phobius"/>
    </source>
</evidence>
<evidence type="ECO:0000313" key="2">
    <source>
        <dbReference type="EMBL" id="KZT20252.1"/>
    </source>
</evidence>
<dbReference type="AlphaFoldDB" id="A0A165NXP4"/>
<organism evidence="2 3">
    <name type="scientific">Neolentinus lepideus HHB14362 ss-1</name>
    <dbReference type="NCBI Taxonomy" id="1314782"/>
    <lineage>
        <taxon>Eukaryota</taxon>
        <taxon>Fungi</taxon>
        <taxon>Dikarya</taxon>
        <taxon>Basidiomycota</taxon>
        <taxon>Agaricomycotina</taxon>
        <taxon>Agaricomycetes</taxon>
        <taxon>Gloeophyllales</taxon>
        <taxon>Gloeophyllaceae</taxon>
        <taxon>Neolentinus</taxon>
    </lineage>
</organism>
<keyword evidence="1" id="KW-0812">Transmembrane</keyword>
<dbReference type="EMBL" id="KV425623">
    <property type="protein sequence ID" value="KZT20252.1"/>
    <property type="molecule type" value="Genomic_DNA"/>
</dbReference>
<protein>
    <submittedName>
        <fullName evidence="2">Uncharacterized protein</fullName>
    </submittedName>
</protein>
<name>A0A165NXP4_9AGAM</name>
<keyword evidence="1" id="KW-1133">Transmembrane helix</keyword>
<sequence>MRGRGRCRGRKCARWRWRRGECFGCLCACDDSGLMNECLVDVKEACTNGERHSGDLGFFELFAVESGTFVTVIIAVIISCTLSSPASLIGIVLL</sequence>
<dbReference type="InParanoid" id="A0A165NXP4"/>
<accession>A0A165NXP4</accession>
<gene>
    <name evidence="2" type="ORF">NEOLEDRAFT_1122948</name>
</gene>